<dbReference type="EMBL" id="BLAL01000026">
    <property type="protein sequence ID" value="GES76791.1"/>
    <property type="molecule type" value="Genomic_DNA"/>
</dbReference>
<protein>
    <submittedName>
        <fullName evidence="1">Uncharacterized protein</fullName>
    </submittedName>
</protein>
<gene>
    <name evidence="1" type="ORF">RCL2_000417700</name>
</gene>
<reference evidence="1" key="1">
    <citation type="submission" date="2019-10" db="EMBL/GenBank/DDBJ databases">
        <title>Conservation and host-specific expression of non-tandemly repeated heterogenous ribosome RNA gene in arbuscular mycorrhizal fungi.</title>
        <authorList>
            <person name="Maeda T."/>
            <person name="Kobayashi Y."/>
            <person name="Nakagawa T."/>
            <person name="Ezawa T."/>
            <person name="Yamaguchi K."/>
            <person name="Bino T."/>
            <person name="Nishimoto Y."/>
            <person name="Shigenobu S."/>
            <person name="Kawaguchi M."/>
        </authorList>
    </citation>
    <scope>NUCLEOTIDE SEQUENCE</scope>
    <source>
        <strain evidence="1">HR1</strain>
    </source>
</reference>
<name>A0A8H3QEY9_9GLOM</name>
<organism evidence="1 2">
    <name type="scientific">Rhizophagus clarus</name>
    <dbReference type="NCBI Taxonomy" id="94130"/>
    <lineage>
        <taxon>Eukaryota</taxon>
        <taxon>Fungi</taxon>
        <taxon>Fungi incertae sedis</taxon>
        <taxon>Mucoromycota</taxon>
        <taxon>Glomeromycotina</taxon>
        <taxon>Glomeromycetes</taxon>
        <taxon>Glomerales</taxon>
        <taxon>Glomeraceae</taxon>
        <taxon>Rhizophagus</taxon>
    </lineage>
</organism>
<proteinExistence type="predicted"/>
<dbReference type="Proteomes" id="UP000615446">
    <property type="component" value="Unassembled WGS sequence"/>
</dbReference>
<accession>A0A8H3QEY9</accession>
<dbReference type="AlphaFoldDB" id="A0A8H3QEY9"/>
<comment type="caution">
    <text evidence="1">The sequence shown here is derived from an EMBL/GenBank/DDBJ whole genome shotgun (WGS) entry which is preliminary data.</text>
</comment>
<evidence type="ECO:0000313" key="2">
    <source>
        <dbReference type="Proteomes" id="UP000615446"/>
    </source>
</evidence>
<sequence>MKFNGQGFWTRRNLMARVFGHTARVFGLVKFCGWIFERLERLGQEVYYSGGQTVSFDFKVLESFSALTWILRLQDFNFVYRSPVQFQSSFDFITKIPMFSLRFLIILYRFGSFRIQCSNIPGCNKINNNEWN</sequence>
<evidence type="ECO:0000313" key="1">
    <source>
        <dbReference type="EMBL" id="GES76791.1"/>
    </source>
</evidence>